<protein>
    <submittedName>
        <fullName evidence="2">Uncharacterized protein</fullName>
    </submittedName>
</protein>
<dbReference type="AlphaFoldDB" id="A0A412AWR9"/>
<keyword evidence="1" id="KW-1133">Transmembrane helix</keyword>
<feature type="transmembrane region" description="Helical" evidence="1">
    <location>
        <begin position="122"/>
        <end position="144"/>
    </location>
</feature>
<feature type="transmembrane region" description="Helical" evidence="1">
    <location>
        <begin position="60"/>
        <end position="81"/>
    </location>
</feature>
<feature type="transmembrane region" description="Helical" evidence="1">
    <location>
        <begin position="27"/>
        <end position="48"/>
    </location>
</feature>
<evidence type="ECO:0000256" key="1">
    <source>
        <dbReference type="SAM" id="Phobius"/>
    </source>
</evidence>
<feature type="transmembrane region" description="Helical" evidence="1">
    <location>
        <begin position="93"/>
        <end position="110"/>
    </location>
</feature>
<dbReference type="EMBL" id="QRTC01000028">
    <property type="protein sequence ID" value="RGQ40366.1"/>
    <property type="molecule type" value="Genomic_DNA"/>
</dbReference>
<organism evidence="2 3">
    <name type="scientific">[Clostridium] leptum</name>
    <dbReference type="NCBI Taxonomy" id="1535"/>
    <lineage>
        <taxon>Bacteria</taxon>
        <taxon>Bacillati</taxon>
        <taxon>Bacillota</taxon>
        <taxon>Clostridia</taxon>
        <taxon>Eubacteriales</taxon>
        <taxon>Oscillospiraceae</taxon>
        <taxon>Oscillospiraceae incertae sedis</taxon>
    </lineage>
</organism>
<comment type="caution">
    <text evidence="2">The sequence shown here is derived from an EMBL/GenBank/DDBJ whole genome shotgun (WGS) entry which is preliminary data.</text>
</comment>
<evidence type="ECO:0000313" key="3">
    <source>
        <dbReference type="Proteomes" id="UP000284751"/>
    </source>
</evidence>
<keyword evidence="1" id="KW-0472">Membrane</keyword>
<sequence>MILRTKGVTIGALGTKRHSKEILRETLASQTLAKLLVQVVYFGLGVLASRGTVFGGYSPFGAALAAAAPFPNIIAVTAGTIVGSLLPGAVNEGIRYLAAILATAAIRWTLNDLKRLNKSQLYAPIVAFVPIFATGMAMSTASLITSTTIVST</sequence>
<keyword evidence="1" id="KW-0812">Transmembrane</keyword>
<accession>A0A412AWR9</accession>
<reference evidence="2 3" key="1">
    <citation type="submission" date="2018-08" db="EMBL/GenBank/DDBJ databases">
        <title>A genome reference for cultivated species of the human gut microbiota.</title>
        <authorList>
            <person name="Zou Y."/>
            <person name="Xue W."/>
            <person name="Luo G."/>
        </authorList>
    </citation>
    <scope>NUCLEOTIDE SEQUENCE [LARGE SCALE GENOMIC DNA]</scope>
    <source>
        <strain evidence="2 3">AF28-26</strain>
    </source>
</reference>
<dbReference type="Proteomes" id="UP000284751">
    <property type="component" value="Unassembled WGS sequence"/>
</dbReference>
<proteinExistence type="predicted"/>
<evidence type="ECO:0000313" key="2">
    <source>
        <dbReference type="EMBL" id="RGQ40366.1"/>
    </source>
</evidence>
<name>A0A412AWR9_9FIRM</name>
<gene>
    <name evidence="2" type="ORF">DWY99_08000</name>
</gene>